<evidence type="ECO:0008006" key="9">
    <source>
        <dbReference type="Google" id="ProtNLM"/>
    </source>
</evidence>
<gene>
    <name evidence="7" type="ORF">scyTo_0010206</name>
</gene>
<dbReference type="Gene3D" id="3.40.50.410">
    <property type="entry name" value="von Willebrand factor, type A domain"/>
    <property type="match status" value="1"/>
</dbReference>
<keyword evidence="8" id="KW-1185">Reference proteome</keyword>
<reference evidence="7 8" key="1">
    <citation type="journal article" date="2018" name="Nat. Ecol. Evol.">
        <title>Shark genomes provide insights into elasmobranch evolution and the origin of vertebrates.</title>
        <authorList>
            <person name="Hara Y"/>
            <person name="Yamaguchi K"/>
            <person name="Onimaru K"/>
            <person name="Kadota M"/>
            <person name="Koyanagi M"/>
            <person name="Keeley SD"/>
            <person name="Tatsumi K"/>
            <person name="Tanaka K"/>
            <person name="Motone F"/>
            <person name="Kageyama Y"/>
            <person name="Nozu R"/>
            <person name="Adachi N"/>
            <person name="Nishimura O"/>
            <person name="Nakagawa R"/>
            <person name="Tanegashima C"/>
            <person name="Kiyatake I"/>
            <person name="Matsumoto R"/>
            <person name="Murakumo K"/>
            <person name="Nishida K"/>
            <person name="Terakita A"/>
            <person name="Kuratani S"/>
            <person name="Sato K"/>
            <person name="Hyodo S Kuraku.S."/>
        </authorList>
    </citation>
    <scope>NUCLEOTIDE SEQUENCE [LARGE SCALE GENOMIC DNA]</scope>
</reference>
<evidence type="ECO:0000256" key="1">
    <source>
        <dbReference type="ARBA" id="ARBA00004613"/>
    </source>
</evidence>
<dbReference type="AlphaFoldDB" id="A0A401P1X0"/>
<proteinExistence type="predicted"/>
<dbReference type="GO" id="GO:0005576">
    <property type="term" value="C:extracellular region"/>
    <property type="evidence" value="ECO:0007669"/>
    <property type="project" value="UniProtKB-SubCell"/>
</dbReference>
<name>A0A401P1X0_SCYTO</name>
<feature type="non-terminal residue" evidence="7">
    <location>
        <position position="307"/>
    </location>
</feature>
<evidence type="ECO:0000256" key="2">
    <source>
        <dbReference type="ARBA" id="ARBA00022525"/>
    </source>
</evidence>
<comment type="caution">
    <text evidence="7">The sequence shown here is derived from an EMBL/GenBank/DDBJ whole genome shotgun (WGS) entry which is preliminary data.</text>
</comment>
<dbReference type="PANTHER" id="PTHR14905:SF7">
    <property type="entry name" value="VON WILLEBRAND FACTOR A DOMAIN-CONTAINING PROTEIN 7"/>
    <property type="match status" value="1"/>
</dbReference>
<dbReference type="Proteomes" id="UP000288216">
    <property type="component" value="Unassembled WGS sequence"/>
</dbReference>
<evidence type="ECO:0000313" key="7">
    <source>
        <dbReference type="EMBL" id="GCB67126.1"/>
    </source>
</evidence>
<dbReference type="InterPro" id="IPR052577">
    <property type="entry name" value="VWA7"/>
</dbReference>
<dbReference type="EMBL" id="BFAA01004349">
    <property type="protein sequence ID" value="GCB67126.1"/>
    <property type="molecule type" value="Genomic_DNA"/>
</dbReference>
<organism evidence="7 8">
    <name type="scientific">Scyliorhinus torazame</name>
    <name type="common">Cloudy catshark</name>
    <name type="synonym">Catulus torazame</name>
    <dbReference type="NCBI Taxonomy" id="75743"/>
    <lineage>
        <taxon>Eukaryota</taxon>
        <taxon>Metazoa</taxon>
        <taxon>Chordata</taxon>
        <taxon>Craniata</taxon>
        <taxon>Vertebrata</taxon>
        <taxon>Chondrichthyes</taxon>
        <taxon>Elasmobranchii</taxon>
        <taxon>Galeomorphii</taxon>
        <taxon>Galeoidea</taxon>
        <taxon>Carcharhiniformes</taxon>
        <taxon>Scyliorhinidae</taxon>
        <taxon>Scyliorhinus</taxon>
    </lineage>
</organism>
<dbReference type="FunFam" id="3.40.50.410:FF:000032">
    <property type="entry name" value="Hemicentin 1"/>
    <property type="match status" value="1"/>
</dbReference>
<evidence type="ECO:0000256" key="4">
    <source>
        <dbReference type="ARBA" id="ARBA00023180"/>
    </source>
</evidence>
<accession>A0A401P1X0</accession>
<dbReference type="OrthoDB" id="5985519at2759"/>
<evidence type="ECO:0000259" key="5">
    <source>
        <dbReference type="Pfam" id="PF23560"/>
    </source>
</evidence>
<dbReference type="OMA" id="PENAMSG"/>
<keyword evidence="4" id="KW-0325">Glycoprotein</keyword>
<dbReference type="PANTHER" id="PTHR14905">
    <property type="entry name" value="NG37"/>
    <property type="match status" value="1"/>
</dbReference>
<feature type="domain" description="Hemicentin-1-like von Willebrand factor A" evidence="6">
    <location>
        <begin position="49"/>
        <end position="209"/>
    </location>
</feature>
<evidence type="ECO:0000313" key="8">
    <source>
        <dbReference type="Proteomes" id="UP000288216"/>
    </source>
</evidence>
<evidence type="ECO:0000256" key="3">
    <source>
        <dbReference type="ARBA" id="ARBA00022729"/>
    </source>
</evidence>
<sequence length="307" mass="33719">SGGAALCESDRGAVPVSMRLHSPSWSLLMALPLTLTLCCLPGTLASSTLAFVFDVTGSMYDDLLQVMEGAAKILESTLGRAGTPVSNFALVPFHDPEIGPVTVTSDPKKFQRELRDLYVQGGGDCPEMCLGAIKRALEVSQPSSFIYVFTDARAKDYQLTKDVLQLIQLKQSQVVFVLTGDCGDRGHPGYRAFEEVASTSSGQIFHLDKQQVNEVLQWVEKTIQASKVHLLSTNHKEREEHLWFVPFDPNLKEVTISLSGPAPAIEIRDPSGRFMWRGLGLNELLNIPNSARVVNVKNPRPGVWTIK</sequence>
<dbReference type="InterPro" id="IPR036465">
    <property type="entry name" value="vWFA_dom_sf"/>
</dbReference>
<dbReference type="Pfam" id="PF25106">
    <property type="entry name" value="VWA_4"/>
    <property type="match status" value="1"/>
</dbReference>
<keyword evidence="2" id="KW-0964">Secreted</keyword>
<comment type="subcellular location">
    <subcellularLocation>
        <location evidence="1">Secreted</location>
    </subcellularLocation>
</comment>
<dbReference type="CDD" id="cd00198">
    <property type="entry name" value="vWFA"/>
    <property type="match status" value="1"/>
</dbReference>
<evidence type="ECO:0000259" key="6">
    <source>
        <dbReference type="Pfam" id="PF25106"/>
    </source>
</evidence>
<dbReference type="Pfam" id="PF23560">
    <property type="entry name" value="GBD_Hemicentin"/>
    <property type="match status" value="1"/>
</dbReference>
<keyword evidence="3" id="KW-0732">Signal</keyword>
<feature type="non-terminal residue" evidence="7">
    <location>
        <position position="1"/>
    </location>
</feature>
<dbReference type="InterPro" id="IPR056861">
    <property type="entry name" value="HMCN1-like_VWA"/>
</dbReference>
<dbReference type="InterPro" id="IPR056475">
    <property type="entry name" value="GBD_Hemicentin/VWA7"/>
</dbReference>
<dbReference type="SUPFAM" id="SSF53300">
    <property type="entry name" value="vWA-like"/>
    <property type="match status" value="1"/>
</dbReference>
<protein>
    <recommendedName>
        <fullName evidence="9">VWFA domain-containing protein</fullName>
    </recommendedName>
</protein>
<feature type="domain" description="Hemicentin/VWA7 galactose-binding" evidence="5">
    <location>
        <begin position="227"/>
        <end position="307"/>
    </location>
</feature>
<dbReference type="STRING" id="75743.A0A401P1X0"/>